<dbReference type="Proteomes" id="UP000289340">
    <property type="component" value="Chromosome 3"/>
</dbReference>
<gene>
    <name evidence="2" type="ORF">D0Y65_007812</name>
</gene>
<reference evidence="2 3" key="1">
    <citation type="submission" date="2018-09" db="EMBL/GenBank/DDBJ databases">
        <title>A high-quality reference genome of wild soybean provides a powerful tool to mine soybean genomes.</title>
        <authorList>
            <person name="Xie M."/>
            <person name="Chung C.Y.L."/>
            <person name="Li M.-W."/>
            <person name="Wong F.-L."/>
            <person name="Chan T.-F."/>
            <person name="Lam H.-M."/>
        </authorList>
    </citation>
    <scope>NUCLEOTIDE SEQUENCE [LARGE SCALE GENOMIC DNA]</scope>
    <source>
        <strain evidence="3">cv. W05</strain>
        <tissue evidence="2">Hypocotyl of etiolated seedlings</tissue>
    </source>
</reference>
<protein>
    <submittedName>
        <fullName evidence="2">Uncharacterized protein</fullName>
    </submittedName>
</protein>
<dbReference type="AlphaFoldDB" id="A0A445LF21"/>
<accession>A0A445LF21</accession>
<keyword evidence="3" id="KW-1185">Reference proteome</keyword>
<evidence type="ECO:0000313" key="3">
    <source>
        <dbReference type="Proteomes" id="UP000289340"/>
    </source>
</evidence>
<comment type="caution">
    <text evidence="2">The sequence shown here is derived from an EMBL/GenBank/DDBJ whole genome shotgun (WGS) entry which is preliminary data.</text>
</comment>
<proteinExistence type="predicted"/>
<evidence type="ECO:0000256" key="1">
    <source>
        <dbReference type="SAM" id="MobiDB-lite"/>
    </source>
</evidence>
<sequence length="75" mass="8184">MKPHVSGESSNLAKESSRSVGEKLHQVCKAAMVAITTDGSNQPSSSSRLLTNQRLSLQSEDPIRTLMFLVSWSHT</sequence>
<feature type="region of interest" description="Disordered" evidence="1">
    <location>
        <begin position="1"/>
        <end position="20"/>
    </location>
</feature>
<evidence type="ECO:0000313" key="2">
    <source>
        <dbReference type="EMBL" id="RZC21766.1"/>
    </source>
</evidence>
<dbReference type="EMBL" id="QZWG01000003">
    <property type="protein sequence ID" value="RZC21766.1"/>
    <property type="molecule type" value="Genomic_DNA"/>
</dbReference>
<organism evidence="2 3">
    <name type="scientific">Glycine soja</name>
    <name type="common">Wild soybean</name>
    <dbReference type="NCBI Taxonomy" id="3848"/>
    <lineage>
        <taxon>Eukaryota</taxon>
        <taxon>Viridiplantae</taxon>
        <taxon>Streptophyta</taxon>
        <taxon>Embryophyta</taxon>
        <taxon>Tracheophyta</taxon>
        <taxon>Spermatophyta</taxon>
        <taxon>Magnoliopsida</taxon>
        <taxon>eudicotyledons</taxon>
        <taxon>Gunneridae</taxon>
        <taxon>Pentapetalae</taxon>
        <taxon>rosids</taxon>
        <taxon>fabids</taxon>
        <taxon>Fabales</taxon>
        <taxon>Fabaceae</taxon>
        <taxon>Papilionoideae</taxon>
        <taxon>50 kb inversion clade</taxon>
        <taxon>NPAAA clade</taxon>
        <taxon>indigoferoid/millettioid clade</taxon>
        <taxon>Phaseoleae</taxon>
        <taxon>Glycine</taxon>
        <taxon>Glycine subgen. Soja</taxon>
    </lineage>
</organism>
<name>A0A445LF21_GLYSO</name>